<evidence type="ECO:0000313" key="1">
    <source>
        <dbReference type="EMBL" id="MBC5632091.1"/>
    </source>
</evidence>
<name>A0ABR7DL24_9BACT</name>
<gene>
    <name evidence="1" type="ORF">H8S65_04795</name>
</gene>
<keyword evidence="2" id="KW-1185">Reference proteome</keyword>
<dbReference type="Proteomes" id="UP000651475">
    <property type="component" value="Unassembled WGS sequence"/>
</dbReference>
<sequence>MKKISFSDKYGLTQAVLDGRKTMTRRVITYPSRFRDENIAGLYRYGIVLGDQLNVVLYDADERLDSCYISPRYKVGEVVAIAQSYSDCGNMPDYGLDEDGYPIMLKISGFFNKMFVRADLMPHHIRITNIKIKRLQDISDGDCLKEGIYKLNSANGNGGIAYSFVGASSSKHIGLYASPREAFAALIDKVSGKGTWESNPYVFAYEFELID</sequence>
<organism evidence="1 2">
    <name type="scientific">Parabacteroides hominis</name>
    <dbReference type="NCBI Taxonomy" id="2763057"/>
    <lineage>
        <taxon>Bacteria</taxon>
        <taxon>Pseudomonadati</taxon>
        <taxon>Bacteroidota</taxon>
        <taxon>Bacteroidia</taxon>
        <taxon>Bacteroidales</taxon>
        <taxon>Tannerellaceae</taxon>
        <taxon>Parabacteroides</taxon>
    </lineage>
</organism>
<protein>
    <submittedName>
        <fullName evidence="1">Uncharacterized protein</fullName>
    </submittedName>
</protein>
<proteinExistence type="predicted"/>
<accession>A0ABR7DL24</accession>
<comment type="caution">
    <text evidence="1">The sequence shown here is derived from an EMBL/GenBank/DDBJ whole genome shotgun (WGS) entry which is preliminary data.</text>
</comment>
<dbReference type="RefSeq" id="WP_186928874.1">
    <property type="nucleotide sequence ID" value="NZ_JACOOJ010000005.1"/>
</dbReference>
<dbReference type="EMBL" id="JACOOJ010000005">
    <property type="protein sequence ID" value="MBC5632091.1"/>
    <property type="molecule type" value="Genomic_DNA"/>
</dbReference>
<reference evidence="1 2" key="1">
    <citation type="submission" date="2020-08" db="EMBL/GenBank/DDBJ databases">
        <title>Genome public.</title>
        <authorList>
            <person name="Liu C."/>
            <person name="Sun Q."/>
        </authorList>
    </citation>
    <scope>NUCLEOTIDE SEQUENCE [LARGE SCALE GENOMIC DNA]</scope>
    <source>
        <strain evidence="1 2">NSJ-79</strain>
    </source>
</reference>
<evidence type="ECO:0000313" key="2">
    <source>
        <dbReference type="Proteomes" id="UP000651475"/>
    </source>
</evidence>